<sequence>MTLGVALLVSAIGAMCWHAAYALRPVCWEVTFLVTKIFLVLPREWIFASSFFSDSVMILTGLASAFLRSVLVEGLRVLGQELCVIVILALVWHSNRTSVKAADVDDTCWVGVDDPRFPLALWLGIGWATAEVVAGSYQLCKFLPLFRSVEDTTPPDEEDILNDFVQPNDNDEDRSGSESSSTDEEEELSLDDIILVREKSELEEQLGEFLENISPATITLWRMDSVLWNLGSCLMLSASLTHAQGCLGDSTTVGNSYAFLPFPPIAAIWPTLLLLISLHTLATTIWMMALPRLGLTSITYTTMLVGLALLSAGLGRWGALA</sequence>
<evidence type="ECO:0000256" key="2">
    <source>
        <dbReference type="SAM" id="Phobius"/>
    </source>
</evidence>
<keyword evidence="2" id="KW-0812">Transmembrane</keyword>
<dbReference type="EMBL" id="CP119961">
    <property type="protein sequence ID" value="WFD39409.1"/>
    <property type="molecule type" value="Genomic_DNA"/>
</dbReference>
<dbReference type="GeneID" id="85226037"/>
<feature type="transmembrane region" description="Helical" evidence="2">
    <location>
        <begin position="46"/>
        <end position="67"/>
    </location>
</feature>
<accession>A0AAF0F3Q9</accession>
<evidence type="ECO:0008006" key="6">
    <source>
        <dbReference type="Google" id="ProtNLM"/>
    </source>
</evidence>
<feature type="chain" id="PRO_5042195575" description="Transmembrane protein" evidence="3">
    <location>
        <begin position="23"/>
        <end position="321"/>
    </location>
</feature>
<protein>
    <recommendedName>
        <fullName evidence="6">Transmembrane protein</fullName>
    </recommendedName>
</protein>
<reference evidence="4" key="1">
    <citation type="submission" date="2023-03" db="EMBL/GenBank/DDBJ databases">
        <title>Mating type loci evolution in Malassezia.</title>
        <authorList>
            <person name="Coelho M.A."/>
        </authorList>
    </citation>
    <scope>NUCLEOTIDE SEQUENCE</scope>
    <source>
        <strain evidence="4">CBS 9431</strain>
    </source>
</reference>
<dbReference type="Proteomes" id="UP001217754">
    <property type="component" value="Chromosome 4"/>
</dbReference>
<keyword evidence="2" id="KW-1133">Transmembrane helix</keyword>
<evidence type="ECO:0000256" key="3">
    <source>
        <dbReference type="SAM" id="SignalP"/>
    </source>
</evidence>
<feature type="signal peptide" evidence="3">
    <location>
        <begin position="1"/>
        <end position="22"/>
    </location>
</feature>
<name>A0AAF0F3Q9_9BASI</name>
<evidence type="ECO:0000256" key="1">
    <source>
        <dbReference type="SAM" id="MobiDB-lite"/>
    </source>
</evidence>
<dbReference type="AlphaFoldDB" id="A0AAF0F3Q9"/>
<feature type="transmembrane region" description="Helical" evidence="2">
    <location>
        <begin position="265"/>
        <end position="286"/>
    </location>
</feature>
<feature type="transmembrane region" description="Helical" evidence="2">
    <location>
        <begin position="298"/>
        <end position="319"/>
    </location>
</feature>
<organism evidence="4 5">
    <name type="scientific">Malassezia japonica</name>
    <dbReference type="NCBI Taxonomy" id="223818"/>
    <lineage>
        <taxon>Eukaryota</taxon>
        <taxon>Fungi</taxon>
        <taxon>Dikarya</taxon>
        <taxon>Basidiomycota</taxon>
        <taxon>Ustilaginomycotina</taxon>
        <taxon>Malasseziomycetes</taxon>
        <taxon>Malasseziales</taxon>
        <taxon>Malasseziaceae</taxon>
        <taxon>Malassezia</taxon>
    </lineage>
</organism>
<keyword evidence="5" id="KW-1185">Reference proteome</keyword>
<evidence type="ECO:0000313" key="5">
    <source>
        <dbReference type="Proteomes" id="UP001217754"/>
    </source>
</evidence>
<evidence type="ECO:0000313" key="4">
    <source>
        <dbReference type="EMBL" id="WFD39409.1"/>
    </source>
</evidence>
<feature type="region of interest" description="Disordered" evidence="1">
    <location>
        <begin position="154"/>
        <end position="188"/>
    </location>
</feature>
<keyword evidence="2" id="KW-0472">Membrane</keyword>
<dbReference type="RefSeq" id="XP_060122306.1">
    <property type="nucleotide sequence ID" value="XM_060266323.1"/>
</dbReference>
<proteinExistence type="predicted"/>
<keyword evidence="3" id="KW-0732">Signal</keyword>
<gene>
    <name evidence="4" type="ORF">MJAP1_002386</name>
</gene>
<feature type="transmembrane region" description="Helical" evidence="2">
    <location>
        <begin position="74"/>
        <end position="92"/>
    </location>
</feature>